<dbReference type="Pfam" id="PF13276">
    <property type="entry name" value="HTH_21"/>
    <property type="match status" value="1"/>
</dbReference>
<dbReference type="PANTHER" id="PTHR46889:SF4">
    <property type="entry name" value="TRANSPOSASE INSO FOR INSERTION SEQUENCE ELEMENT IS911B-RELATED"/>
    <property type="match status" value="1"/>
</dbReference>
<dbReference type="InterPro" id="IPR012337">
    <property type="entry name" value="RNaseH-like_sf"/>
</dbReference>
<evidence type="ECO:0000313" key="3">
    <source>
        <dbReference type="EMBL" id="WAN63454.1"/>
    </source>
</evidence>
<name>A0ABY7BSL2_9MOLU</name>
<evidence type="ECO:0000259" key="2">
    <source>
        <dbReference type="PROSITE" id="PS50994"/>
    </source>
</evidence>
<dbReference type="InterPro" id="IPR001584">
    <property type="entry name" value="Integrase_cat-core"/>
</dbReference>
<dbReference type="InterPro" id="IPR025948">
    <property type="entry name" value="HTH-like_dom"/>
</dbReference>
<comment type="function">
    <text evidence="1">Involved in the transposition of the insertion sequence.</text>
</comment>
<dbReference type="Proteomes" id="UP001164727">
    <property type="component" value="Chromosome"/>
</dbReference>
<dbReference type="PROSITE" id="PS50994">
    <property type="entry name" value="INTEGRASE"/>
    <property type="match status" value="1"/>
</dbReference>
<dbReference type="EMBL" id="CP114006">
    <property type="protein sequence ID" value="WAN63454.1"/>
    <property type="molecule type" value="Genomic_DNA"/>
</dbReference>
<gene>
    <name evidence="3" type="ORF">RS022_06010</name>
</gene>
<dbReference type="InterPro" id="IPR036397">
    <property type="entry name" value="RNaseH_sf"/>
</dbReference>
<feature type="domain" description="Integrase catalytic" evidence="2">
    <location>
        <begin position="148"/>
        <end position="310"/>
    </location>
</feature>
<proteinExistence type="predicted"/>
<evidence type="ECO:0000313" key="4">
    <source>
        <dbReference type="Proteomes" id="UP001164727"/>
    </source>
</evidence>
<protein>
    <submittedName>
        <fullName evidence="3">Tra5 transposase</fullName>
    </submittedName>
</protein>
<sequence>MLIKKQIELLQTVILYQRPDLSKIMLPLIKVYQKTLTITRILTLLKIKRHLYYYWRKSQKPKRKRQHNYQLITKRVGLLCQKYHYACGYRKITILYRHTFSENVNHKVILQIMRQNNWLMKWRRPHTKNKIFQKNLAYQPNLIKNHFHTDQPLTKIYTDLTCFNTKQGFLWVSVILDGYHQQILSVQTSLRPNLKLIQATFKVLPKLKRPCIIHSDRGGGYTSRVWQQTLQKKGFLISMSRPGCPNDNAPIESWFSNLKGWFKSRYGDWYSYSFTKITKKIQEFKRFYNQKWLIKKLNYQSPLTFLKNQIIDNKIKVK</sequence>
<dbReference type="SUPFAM" id="SSF53098">
    <property type="entry name" value="Ribonuclease H-like"/>
    <property type="match status" value="1"/>
</dbReference>
<dbReference type="RefSeq" id="WP_268849663.1">
    <property type="nucleotide sequence ID" value="NZ_CP114006.1"/>
</dbReference>
<evidence type="ECO:0000256" key="1">
    <source>
        <dbReference type="ARBA" id="ARBA00002286"/>
    </source>
</evidence>
<reference evidence="3 4" key="1">
    <citation type="journal article" date="2023" name="Microbiol. Resour. Announc.">
        <title>Complete Genome of 'Candidatus Phytoplasma rubi' RS, a Phytopathogenic Bacterium Associated with Rubus Stunt Disease.</title>
        <authorList>
            <person name="Duckeck D."/>
            <person name="Zubert C."/>
            <person name="Bohm J.W."/>
            <person name="Carminati G."/>
            <person name="Schneider B."/>
            <person name="Kube M."/>
        </authorList>
    </citation>
    <scope>NUCLEOTIDE SEQUENCE [LARGE SCALE GENOMIC DNA]</scope>
    <source>
        <strain evidence="3 4">RS</strain>
    </source>
</reference>
<dbReference type="Gene3D" id="3.30.420.10">
    <property type="entry name" value="Ribonuclease H-like superfamily/Ribonuclease H"/>
    <property type="match status" value="1"/>
</dbReference>
<accession>A0ABY7BSL2</accession>
<dbReference type="InterPro" id="IPR048020">
    <property type="entry name" value="Transpos_IS3"/>
</dbReference>
<dbReference type="PANTHER" id="PTHR46889">
    <property type="entry name" value="TRANSPOSASE INSF FOR INSERTION SEQUENCE IS3B-RELATED"/>
    <property type="match status" value="1"/>
</dbReference>
<organism evidence="3 4">
    <name type="scientific">Candidatus Phytoplasma rubi</name>
    <dbReference type="NCBI Taxonomy" id="399025"/>
    <lineage>
        <taxon>Bacteria</taxon>
        <taxon>Bacillati</taxon>
        <taxon>Mycoplasmatota</taxon>
        <taxon>Mollicutes</taxon>
        <taxon>Acholeplasmatales</taxon>
        <taxon>Acholeplasmataceae</taxon>
        <taxon>Candidatus Phytoplasma</taxon>
        <taxon>16SrV (Elm yellows group)</taxon>
    </lineage>
</organism>
<dbReference type="InterPro" id="IPR050900">
    <property type="entry name" value="Transposase_IS3/IS150/IS904"/>
</dbReference>
<keyword evidence="4" id="KW-1185">Reference proteome</keyword>
<dbReference type="Pfam" id="PF00665">
    <property type="entry name" value="rve"/>
    <property type="match status" value="1"/>
</dbReference>
<dbReference type="NCBIfam" id="NF033516">
    <property type="entry name" value="transpos_IS3"/>
    <property type="match status" value="1"/>
</dbReference>